<gene>
    <name evidence="1" type="ORF">CEXT_623741</name>
</gene>
<evidence type="ECO:0000313" key="2">
    <source>
        <dbReference type="Proteomes" id="UP001054945"/>
    </source>
</evidence>
<name>A0AAV4Y0T4_CAEEX</name>
<reference evidence="1 2" key="1">
    <citation type="submission" date="2021-06" db="EMBL/GenBank/DDBJ databases">
        <title>Caerostris extrusa draft genome.</title>
        <authorList>
            <person name="Kono N."/>
            <person name="Arakawa K."/>
        </authorList>
    </citation>
    <scope>NUCLEOTIDE SEQUENCE [LARGE SCALE GENOMIC DNA]</scope>
</reference>
<dbReference type="Proteomes" id="UP001054945">
    <property type="component" value="Unassembled WGS sequence"/>
</dbReference>
<comment type="caution">
    <text evidence="1">The sequence shown here is derived from an EMBL/GenBank/DDBJ whole genome shotgun (WGS) entry which is preliminary data.</text>
</comment>
<proteinExistence type="predicted"/>
<dbReference type="EMBL" id="BPLR01001224">
    <property type="protein sequence ID" value="GIZ00927.1"/>
    <property type="molecule type" value="Genomic_DNA"/>
</dbReference>
<accession>A0AAV4Y0T4</accession>
<dbReference type="AlphaFoldDB" id="A0AAV4Y0T4"/>
<protein>
    <submittedName>
        <fullName evidence="1">Uncharacterized protein</fullName>
    </submittedName>
</protein>
<keyword evidence="2" id="KW-1185">Reference proteome</keyword>
<sequence length="71" mass="7451">MTIIDDSASIGSDGSIVDEAFVGLDDSTLYGSIPIVTDVRTLEGNIPSGIDGSTLDGSIPVVTDVYFLTRW</sequence>
<evidence type="ECO:0000313" key="1">
    <source>
        <dbReference type="EMBL" id="GIZ00927.1"/>
    </source>
</evidence>
<organism evidence="1 2">
    <name type="scientific">Caerostris extrusa</name>
    <name type="common">Bark spider</name>
    <name type="synonym">Caerostris bankana</name>
    <dbReference type="NCBI Taxonomy" id="172846"/>
    <lineage>
        <taxon>Eukaryota</taxon>
        <taxon>Metazoa</taxon>
        <taxon>Ecdysozoa</taxon>
        <taxon>Arthropoda</taxon>
        <taxon>Chelicerata</taxon>
        <taxon>Arachnida</taxon>
        <taxon>Araneae</taxon>
        <taxon>Araneomorphae</taxon>
        <taxon>Entelegynae</taxon>
        <taxon>Araneoidea</taxon>
        <taxon>Araneidae</taxon>
        <taxon>Caerostris</taxon>
    </lineage>
</organism>